<name>A0ACA9RJD1_9GLOM</name>
<sequence>IQYRKLLLQNRIKEFDKSQETEKDMSKQKTKILPNMNNNIDMDLYDEKNVRRINKIRNLIDQLAIIYENPITAKEYLEYEKEEATHQMMTNKEIVRIINEPKDNLNTDKTVKMPIITYHETSEALKKVINYVEQRGNKIEFQ</sequence>
<accession>A0ACA9RJD1</accession>
<gene>
    <name evidence="1" type="ORF">RPERSI_LOCUS19914</name>
</gene>
<dbReference type="EMBL" id="CAJVQC010055286">
    <property type="protein sequence ID" value="CAG8795190.1"/>
    <property type="molecule type" value="Genomic_DNA"/>
</dbReference>
<keyword evidence="2" id="KW-1185">Reference proteome</keyword>
<organism evidence="1 2">
    <name type="scientific">Racocetra persica</name>
    <dbReference type="NCBI Taxonomy" id="160502"/>
    <lineage>
        <taxon>Eukaryota</taxon>
        <taxon>Fungi</taxon>
        <taxon>Fungi incertae sedis</taxon>
        <taxon>Mucoromycota</taxon>
        <taxon>Glomeromycotina</taxon>
        <taxon>Glomeromycetes</taxon>
        <taxon>Diversisporales</taxon>
        <taxon>Gigasporaceae</taxon>
        <taxon>Racocetra</taxon>
    </lineage>
</organism>
<evidence type="ECO:0000313" key="1">
    <source>
        <dbReference type="EMBL" id="CAG8795190.1"/>
    </source>
</evidence>
<protein>
    <submittedName>
        <fullName evidence="1">8635_t:CDS:1</fullName>
    </submittedName>
</protein>
<evidence type="ECO:0000313" key="2">
    <source>
        <dbReference type="Proteomes" id="UP000789920"/>
    </source>
</evidence>
<comment type="caution">
    <text evidence="1">The sequence shown here is derived from an EMBL/GenBank/DDBJ whole genome shotgun (WGS) entry which is preliminary data.</text>
</comment>
<dbReference type="Proteomes" id="UP000789920">
    <property type="component" value="Unassembled WGS sequence"/>
</dbReference>
<proteinExistence type="predicted"/>
<reference evidence="1" key="1">
    <citation type="submission" date="2021-06" db="EMBL/GenBank/DDBJ databases">
        <authorList>
            <person name="Kallberg Y."/>
            <person name="Tangrot J."/>
            <person name="Rosling A."/>
        </authorList>
    </citation>
    <scope>NUCLEOTIDE SEQUENCE</scope>
    <source>
        <strain evidence="1">MA461A</strain>
    </source>
</reference>
<feature type="non-terminal residue" evidence="1">
    <location>
        <position position="142"/>
    </location>
</feature>
<feature type="non-terminal residue" evidence="1">
    <location>
        <position position="1"/>
    </location>
</feature>